<evidence type="ECO:0000256" key="2">
    <source>
        <dbReference type="ARBA" id="ARBA00022670"/>
    </source>
</evidence>
<dbReference type="EMBL" id="DVJK01000073">
    <property type="protein sequence ID" value="HIS66457.1"/>
    <property type="molecule type" value="Genomic_DNA"/>
</dbReference>
<comment type="caution">
    <text evidence="8">The sequence shown here is derived from an EMBL/GenBank/DDBJ whole genome shotgun (WGS) entry which is preliminary data.</text>
</comment>
<evidence type="ECO:0000256" key="4">
    <source>
        <dbReference type="ARBA" id="ARBA00022807"/>
    </source>
</evidence>
<dbReference type="SMART" id="SM00287">
    <property type="entry name" value="SH3b"/>
    <property type="match status" value="2"/>
</dbReference>
<dbReference type="InterPro" id="IPR003646">
    <property type="entry name" value="SH3-like_bac-type"/>
</dbReference>
<keyword evidence="3" id="KW-0378">Hydrolase</keyword>
<feature type="signal peptide" evidence="5">
    <location>
        <begin position="1"/>
        <end position="26"/>
    </location>
</feature>
<dbReference type="Gene3D" id="3.90.1720.10">
    <property type="entry name" value="endopeptidase domain like (from Nostoc punctiforme)"/>
    <property type="match status" value="1"/>
</dbReference>
<sequence>MSKKKILRTLVAAALCCCAIAGTAAADCIGGAATTTEVNLRSGAGTDNSILLTAARGSSMIVESGPENGWYRVYVNGNWGYMSADYLSFAETMDVSAAGWVNGTDVRMRSGAGTDSAILRVTSFGESVEVTGVDGVWYRVNAGGVSGYIRSDYVELGERTGEAPAANVTVGQQIVAFARQYMGVPYVWAGSSPSGFDCSGFVSYVFKSFGYQTNRTAAGIYKNGTAVDKSELQIGDAVFFASSSEAIGHVGIYIGDGQFIHSSSGAGYVTINSLDESYYSRMYVGARRIAV</sequence>
<dbReference type="PANTHER" id="PTHR47053:SF1">
    <property type="entry name" value="MUREIN DD-ENDOPEPTIDASE MEPH-RELATED"/>
    <property type="match status" value="1"/>
</dbReference>
<dbReference type="Gene3D" id="2.30.30.40">
    <property type="entry name" value="SH3 Domains"/>
    <property type="match status" value="2"/>
</dbReference>
<gene>
    <name evidence="8" type="ORF">IAC18_02720</name>
</gene>
<protein>
    <submittedName>
        <fullName evidence="8">C40 family peptidase</fullName>
    </submittedName>
</protein>
<evidence type="ECO:0000256" key="5">
    <source>
        <dbReference type="SAM" id="SignalP"/>
    </source>
</evidence>
<evidence type="ECO:0000256" key="1">
    <source>
        <dbReference type="ARBA" id="ARBA00007074"/>
    </source>
</evidence>
<dbReference type="Proteomes" id="UP000824001">
    <property type="component" value="Unassembled WGS sequence"/>
</dbReference>
<dbReference type="GO" id="GO:0006508">
    <property type="term" value="P:proteolysis"/>
    <property type="evidence" value="ECO:0007669"/>
    <property type="project" value="UniProtKB-KW"/>
</dbReference>
<dbReference type="PROSITE" id="PS51781">
    <property type="entry name" value="SH3B"/>
    <property type="match status" value="1"/>
</dbReference>
<organism evidence="8 9">
    <name type="scientific">Candidatus Scatomorpha merdipullorum</name>
    <dbReference type="NCBI Taxonomy" id="2840927"/>
    <lineage>
        <taxon>Bacteria</taxon>
        <taxon>Bacillati</taxon>
        <taxon>Bacillota</taxon>
        <taxon>Clostridia</taxon>
        <taxon>Eubacteriales</taxon>
        <taxon>Candidatus Scatomorpha</taxon>
    </lineage>
</organism>
<reference evidence="8" key="2">
    <citation type="journal article" date="2021" name="PeerJ">
        <title>Extensive microbial diversity within the chicken gut microbiome revealed by metagenomics and culture.</title>
        <authorList>
            <person name="Gilroy R."/>
            <person name="Ravi A."/>
            <person name="Getino M."/>
            <person name="Pursley I."/>
            <person name="Horton D.L."/>
            <person name="Alikhan N.F."/>
            <person name="Baker D."/>
            <person name="Gharbi K."/>
            <person name="Hall N."/>
            <person name="Watson M."/>
            <person name="Adriaenssens E.M."/>
            <person name="Foster-Nyarko E."/>
            <person name="Jarju S."/>
            <person name="Secka A."/>
            <person name="Antonio M."/>
            <person name="Oren A."/>
            <person name="Chaudhuri R.R."/>
            <person name="La Ragione R."/>
            <person name="Hildebrand F."/>
            <person name="Pallen M.J."/>
        </authorList>
    </citation>
    <scope>NUCLEOTIDE SEQUENCE</scope>
    <source>
        <strain evidence="8">ChiHjej10B9-9673</strain>
    </source>
</reference>
<name>A0A9D1JUS9_9FIRM</name>
<dbReference type="GO" id="GO:0008234">
    <property type="term" value="F:cysteine-type peptidase activity"/>
    <property type="evidence" value="ECO:0007669"/>
    <property type="project" value="UniProtKB-KW"/>
</dbReference>
<dbReference type="PANTHER" id="PTHR47053">
    <property type="entry name" value="MUREIN DD-ENDOPEPTIDASE MEPH-RELATED"/>
    <property type="match status" value="1"/>
</dbReference>
<dbReference type="Pfam" id="PF08239">
    <property type="entry name" value="SH3_3"/>
    <property type="match status" value="2"/>
</dbReference>
<evidence type="ECO:0000259" key="7">
    <source>
        <dbReference type="PROSITE" id="PS51935"/>
    </source>
</evidence>
<keyword evidence="5" id="KW-0732">Signal</keyword>
<dbReference type="AlphaFoldDB" id="A0A9D1JUS9"/>
<accession>A0A9D1JUS9</accession>
<evidence type="ECO:0000256" key="3">
    <source>
        <dbReference type="ARBA" id="ARBA00022801"/>
    </source>
</evidence>
<comment type="similarity">
    <text evidence="1">Belongs to the peptidase C40 family.</text>
</comment>
<keyword evidence="4" id="KW-0788">Thiol protease</keyword>
<feature type="domain" description="NlpC/P60" evidence="7">
    <location>
        <begin position="168"/>
        <end position="290"/>
    </location>
</feature>
<reference evidence="8" key="1">
    <citation type="submission" date="2020-10" db="EMBL/GenBank/DDBJ databases">
        <authorList>
            <person name="Gilroy R."/>
        </authorList>
    </citation>
    <scope>NUCLEOTIDE SEQUENCE</scope>
    <source>
        <strain evidence="8">ChiHjej10B9-9673</strain>
    </source>
</reference>
<feature type="chain" id="PRO_5039041951" evidence="5">
    <location>
        <begin position="27"/>
        <end position="291"/>
    </location>
</feature>
<keyword evidence="2" id="KW-0645">Protease</keyword>
<dbReference type="InterPro" id="IPR051202">
    <property type="entry name" value="Peptidase_C40"/>
</dbReference>
<evidence type="ECO:0000259" key="6">
    <source>
        <dbReference type="PROSITE" id="PS51781"/>
    </source>
</evidence>
<dbReference type="InterPro" id="IPR038765">
    <property type="entry name" value="Papain-like_cys_pep_sf"/>
</dbReference>
<evidence type="ECO:0000313" key="8">
    <source>
        <dbReference type="EMBL" id="HIS66457.1"/>
    </source>
</evidence>
<feature type="domain" description="SH3b" evidence="6">
    <location>
        <begin position="96"/>
        <end position="158"/>
    </location>
</feature>
<evidence type="ECO:0000313" key="9">
    <source>
        <dbReference type="Proteomes" id="UP000824001"/>
    </source>
</evidence>
<dbReference type="Pfam" id="PF00877">
    <property type="entry name" value="NLPC_P60"/>
    <property type="match status" value="1"/>
</dbReference>
<proteinExistence type="inferred from homology"/>
<dbReference type="PROSITE" id="PS51935">
    <property type="entry name" value="NLPC_P60"/>
    <property type="match status" value="1"/>
</dbReference>
<dbReference type="SUPFAM" id="SSF54001">
    <property type="entry name" value="Cysteine proteinases"/>
    <property type="match status" value="1"/>
</dbReference>
<dbReference type="InterPro" id="IPR000064">
    <property type="entry name" value="NLP_P60_dom"/>
</dbReference>